<evidence type="ECO:0000256" key="1">
    <source>
        <dbReference type="SAM" id="SignalP"/>
    </source>
</evidence>
<evidence type="ECO:0000313" key="3">
    <source>
        <dbReference type="Proteomes" id="UP000800096"/>
    </source>
</evidence>
<protein>
    <recommendedName>
        <fullName evidence="4">Secreted protein</fullName>
    </recommendedName>
</protein>
<feature type="signal peptide" evidence="1">
    <location>
        <begin position="1"/>
        <end position="22"/>
    </location>
</feature>
<dbReference type="AlphaFoldDB" id="A0A6A5Q9U0"/>
<evidence type="ECO:0008006" key="4">
    <source>
        <dbReference type="Google" id="ProtNLM"/>
    </source>
</evidence>
<proteinExistence type="predicted"/>
<dbReference type="EMBL" id="ML979141">
    <property type="protein sequence ID" value="KAF1912195.1"/>
    <property type="molecule type" value="Genomic_DNA"/>
</dbReference>
<name>A0A6A5Q9U0_AMPQU</name>
<evidence type="ECO:0000313" key="2">
    <source>
        <dbReference type="EMBL" id="KAF1912195.1"/>
    </source>
</evidence>
<feature type="chain" id="PRO_5025691375" description="Secreted protein" evidence="1">
    <location>
        <begin position="23"/>
        <end position="171"/>
    </location>
</feature>
<accession>A0A6A5Q9U0</accession>
<organism evidence="2 3">
    <name type="scientific">Ampelomyces quisqualis</name>
    <name type="common">Powdery mildew agent</name>
    <dbReference type="NCBI Taxonomy" id="50730"/>
    <lineage>
        <taxon>Eukaryota</taxon>
        <taxon>Fungi</taxon>
        <taxon>Dikarya</taxon>
        <taxon>Ascomycota</taxon>
        <taxon>Pezizomycotina</taxon>
        <taxon>Dothideomycetes</taxon>
        <taxon>Pleosporomycetidae</taxon>
        <taxon>Pleosporales</taxon>
        <taxon>Pleosporineae</taxon>
        <taxon>Phaeosphaeriaceae</taxon>
        <taxon>Ampelomyces</taxon>
    </lineage>
</organism>
<reference evidence="2" key="1">
    <citation type="journal article" date="2020" name="Stud. Mycol.">
        <title>101 Dothideomycetes genomes: a test case for predicting lifestyles and emergence of pathogens.</title>
        <authorList>
            <person name="Haridas S."/>
            <person name="Albert R."/>
            <person name="Binder M."/>
            <person name="Bloem J."/>
            <person name="Labutti K."/>
            <person name="Salamov A."/>
            <person name="Andreopoulos B."/>
            <person name="Baker S."/>
            <person name="Barry K."/>
            <person name="Bills G."/>
            <person name="Bluhm B."/>
            <person name="Cannon C."/>
            <person name="Castanera R."/>
            <person name="Culley D."/>
            <person name="Daum C."/>
            <person name="Ezra D."/>
            <person name="Gonzalez J."/>
            <person name="Henrissat B."/>
            <person name="Kuo A."/>
            <person name="Liang C."/>
            <person name="Lipzen A."/>
            <person name="Lutzoni F."/>
            <person name="Magnuson J."/>
            <person name="Mondo S."/>
            <person name="Nolan M."/>
            <person name="Ohm R."/>
            <person name="Pangilinan J."/>
            <person name="Park H.-J."/>
            <person name="Ramirez L."/>
            <person name="Alfaro M."/>
            <person name="Sun H."/>
            <person name="Tritt A."/>
            <person name="Yoshinaga Y."/>
            <person name="Zwiers L.-H."/>
            <person name="Turgeon B."/>
            <person name="Goodwin S."/>
            <person name="Spatafora J."/>
            <person name="Crous P."/>
            <person name="Grigoriev I."/>
        </authorList>
    </citation>
    <scope>NUCLEOTIDE SEQUENCE</scope>
    <source>
        <strain evidence="2">HMLAC05119</strain>
    </source>
</reference>
<sequence length="171" mass="19175">MPGRVWICHVFFTCSMRWPAAAWYRKPVLWRRSESGAARRLWIYFVLGAIVPHDAYRSGGLGGPSIPRGPSLSATRRPMTTRARVARPSIFSTQPHTQQLFALTTVKEQGFCTYVAWTAGGQLHCVRGTLCLPPPARMNIIVLWSYGDGFVALQDQVHFAQARQTSSSHFL</sequence>
<keyword evidence="3" id="KW-1185">Reference proteome</keyword>
<gene>
    <name evidence="2" type="ORF">BDU57DRAFT_82467</name>
</gene>
<keyword evidence="1" id="KW-0732">Signal</keyword>
<dbReference type="Proteomes" id="UP000800096">
    <property type="component" value="Unassembled WGS sequence"/>
</dbReference>